<feature type="region of interest" description="Disordered" evidence="1">
    <location>
        <begin position="27"/>
        <end position="51"/>
    </location>
</feature>
<name>A0AA38UK52_9AGAR</name>
<sequence>MAIGQDKNTASVTNTSFSALNRRYLSTSTSIPGGPDRVEPSTHAYSLNGSTPHVYRTSTKISLDMPHSRYRPRQRIPSDVATSLACDREAEMRSRPTYEHDLPRRSGEAQRYQANNSTLDAVHAIDPACLRPIVTFDYACLEDLDEELILRPRSAFTDLCWSSAVHNSYSSTDHSSCSTQKSHSAAAQNAQISGARHFSPSSPLHVYSSHNPPLDVAEVSQELLTSDSDSEFECHSQRGLELHLPSWHSFDEDPAVLILKGSKSLDPAGVKLCEGKHGIGGVTPASIVS</sequence>
<evidence type="ECO:0000256" key="1">
    <source>
        <dbReference type="SAM" id="MobiDB-lite"/>
    </source>
</evidence>
<evidence type="ECO:0000313" key="2">
    <source>
        <dbReference type="EMBL" id="KAJ3844335.1"/>
    </source>
</evidence>
<gene>
    <name evidence="2" type="ORF">F5878DRAFT_137301</name>
</gene>
<dbReference type="EMBL" id="MU805955">
    <property type="protein sequence ID" value="KAJ3844335.1"/>
    <property type="molecule type" value="Genomic_DNA"/>
</dbReference>
<keyword evidence="3" id="KW-1185">Reference proteome</keyword>
<feature type="region of interest" description="Disordered" evidence="1">
    <location>
        <begin position="172"/>
        <end position="192"/>
    </location>
</feature>
<evidence type="ECO:0000313" key="3">
    <source>
        <dbReference type="Proteomes" id="UP001163846"/>
    </source>
</evidence>
<feature type="compositionally biased region" description="Low complexity" evidence="1">
    <location>
        <begin position="172"/>
        <end position="182"/>
    </location>
</feature>
<comment type="caution">
    <text evidence="2">The sequence shown here is derived from an EMBL/GenBank/DDBJ whole genome shotgun (WGS) entry which is preliminary data.</text>
</comment>
<dbReference type="AlphaFoldDB" id="A0AA38UK52"/>
<dbReference type="Proteomes" id="UP001163846">
    <property type="component" value="Unassembled WGS sequence"/>
</dbReference>
<accession>A0AA38UK52</accession>
<organism evidence="2 3">
    <name type="scientific">Lentinula raphanica</name>
    <dbReference type="NCBI Taxonomy" id="153919"/>
    <lineage>
        <taxon>Eukaryota</taxon>
        <taxon>Fungi</taxon>
        <taxon>Dikarya</taxon>
        <taxon>Basidiomycota</taxon>
        <taxon>Agaricomycotina</taxon>
        <taxon>Agaricomycetes</taxon>
        <taxon>Agaricomycetidae</taxon>
        <taxon>Agaricales</taxon>
        <taxon>Marasmiineae</taxon>
        <taxon>Omphalotaceae</taxon>
        <taxon>Lentinula</taxon>
    </lineage>
</organism>
<proteinExistence type="predicted"/>
<protein>
    <submittedName>
        <fullName evidence="2">Uncharacterized protein</fullName>
    </submittedName>
</protein>
<reference evidence="2" key="1">
    <citation type="submission" date="2022-08" db="EMBL/GenBank/DDBJ databases">
        <authorList>
            <consortium name="DOE Joint Genome Institute"/>
            <person name="Min B."/>
            <person name="Riley R."/>
            <person name="Sierra-Patev S."/>
            <person name="Naranjo-Ortiz M."/>
            <person name="Looney B."/>
            <person name="Konkel Z."/>
            <person name="Slot J.C."/>
            <person name="Sakamoto Y."/>
            <person name="Steenwyk J.L."/>
            <person name="Rokas A."/>
            <person name="Carro J."/>
            <person name="Camarero S."/>
            <person name="Ferreira P."/>
            <person name="Molpeceres G."/>
            <person name="Ruiz-Duenas F.J."/>
            <person name="Serrano A."/>
            <person name="Henrissat B."/>
            <person name="Drula E."/>
            <person name="Hughes K.W."/>
            <person name="Mata J.L."/>
            <person name="Ishikawa N.K."/>
            <person name="Vargas-Isla R."/>
            <person name="Ushijima S."/>
            <person name="Smith C.A."/>
            <person name="Ahrendt S."/>
            <person name="Andreopoulos W."/>
            <person name="He G."/>
            <person name="Labutti K."/>
            <person name="Lipzen A."/>
            <person name="Ng V."/>
            <person name="Sandor L."/>
            <person name="Barry K."/>
            <person name="Martinez A.T."/>
            <person name="Xiao Y."/>
            <person name="Gibbons J.G."/>
            <person name="Terashima K."/>
            <person name="Hibbett D.S."/>
            <person name="Grigoriev I.V."/>
        </authorList>
    </citation>
    <scope>NUCLEOTIDE SEQUENCE</scope>
    <source>
        <strain evidence="2">TFB9207</strain>
    </source>
</reference>
<feature type="compositionally biased region" description="Polar residues" evidence="1">
    <location>
        <begin position="183"/>
        <end position="192"/>
    </location>
</feature>